<dbReference type="Proteomes" id="UP000531561">
    <property type="component" value="Unassembled WGS sequence"/>
</dbReference>
<organism evidence="1 2">
    <name type="scientific">Botrytis fragariae</name>
    <dbReference type="NCBI Taxonomy" id="1964551"/>
    <lineage>
        <taxon>Eukaryota</taxon>
        <taxon>Fungi</taxon>
        <taxon>Dikarya</taxon>
        <taxon>Ascomycota</taxon>
        <taxon>Pezizomycotina</taxon>
        <taxon>Leotiomycetes</taxon>
        <taxon>Helotiales</taxon>
        <taxon>Sclerotiniaceae</taxon>
        <taxon>Botrytis</taxon>
    </lineage>
</organism>
<dbReference type="OrthoDB" id="9451547at2759"/>
<reference evidence="1 2" key="1">
    <citation type="journal article" date="2020" name="Phytopathology">
        <title>A high-quality genome resource of Botrytis fragariae, a new and rapidly spreading fungal pathogen causing strawberry gray mold in the U.S.A.</title>
        <authorList>
            <person name="Wu Y."/>
            <person name="Saski C.A."/>
            <person name="Schnabel G."/>
            <person name="Xiao S."/>
            <person name="Hu M."/>
        </authorList>
    </citation>
    <scope>NUCLEOTIDE SEQUENCE [LARGE SCALE GENOMIC DNA]</scope>
    <source>
        <strain evidence="1 2">BVB16</strain>
    </source>
</reference>
<proteinExistence type="predicted"/>
<dbReference type="EMBL" id="JABFCT010000010">
    <property type="protein sequence ID" value="KAF5872741.1"/>
    <property type="molecule type" value="Genomic_DNA"/>
</dbReference>
<dbReference type="PANTHER" id="PTHR35043">
    <property type="entry name" value="TRANSCRIPTION FACTOR DOMAIN-CONTAINING PROTEIN"/>
    <property type="match status" value="1"/>
</dbReference>
<sequence length="528" mass="59079">MAYFLYIIATKFIVLKAHPIVSADSNDVNIIALKTDIAAGWVSDPNGRGTWDLLYSCLCTLLACVYTAIHLNIPPEGEGKIVGYGRKVKWILIALFAPEIVAYVVFEQSYLCHKFLKKLLIQEKINAENKSQDPRRSDLKMTYAHYAMMGGFAADVSHLHNVIKRVTFTTEEEIDDKSKQDSVGKAVVCLQGIWSIGQAIERKITGYPTTMLEVHTVVHVVCALALYTMWGNKPLDVGVPTMLDFRDKDEKYLAYMIMLGSERGDRSLGLHPPKNWITDPVSASHNGFKIFNDTPDPKIEYDEPTFVMFQDIQAPSERPLVHQEMVNSFTSTPVMVGPDSEVGTTGAIKTIMHVDRSKEPLNDRSKACIAEEKPLVYVPSNDAQEVCTLTTGQSLTSGFGPGLDHRSANMDYKKKYDGRSVTVSLTSKDVRRLDSAAAYLKEMQTPLDKWDIFKTYYGDRCKGIVRFLINGTLFCSHLVRLILLYLGISAYVGARMYLMIESSISLRHVPIGVYQTPNVNIMGNVPHI</sequence>
<name>A0A8H6AS09_9HELO</name>
<dbReference type="AlphaFoldDB" id="A0A8H6AS09"/>
<protein>
    <submittedName>
        <fullName evidence="1">Uncharacterized protein</fullName>
    </submittedName>
</protein>
<evidence type="ECO:0000313" key="1">
    <source>
        <dbReference type="EMBL" id="KAF5872741.1"/>
    </source>
</evidence>
<keyword evidence="2" id="KW-1185">Reference proteome</keyword>
<gene>
    <name evidence="1" type="ORF">Bfra_006104</name>
</gene>
<accession>A0A8H6AS09</accession>
<comment type="caution">
    <text evidence="1">The sequence shown here is derived from an EMBL/GenBank/DDBJ whole genome shotgun (WGS) entry which is preliminary data.</text>
</comment>
<dbReference type="GeneID" id="59260169"/>
<dbReference type="RefSeq" id="XP_037191687.1">
    <property type="nucleotide sequence ID" value="XM_037336477.1"/>
</dbReference>
<evidence type="ECO:0000313" key="2">
    <source>
        <dbReference type="Proteomes" id="UP000531561"/>
    </source>
</evidence>
<dbReference type="PANTHER" id="PTHR35043:SF7">
    <property type="entry name" value="TRANSCRIPTION FACTOR DOMAIN-CONTAINING PROTEIN"/>
    <property type="match status" value="1"/>
</dbReference>